<organism evidence="2 3">
    <name type="scientific">Prevotella aff. ruminicola Tc2-24</name>
    <dbReference type="NCBI Taxonomy" id="81582"/>
    <lineage>
        <taxon>Bacteria</taxon>
        <taxon>Pseudomonadati</taxon>
        <taxon>Bacteroidota</taxon>
        <taxon>Bacteroidia</taxon>
        <taxon>Bacteroidales</taxon>
        <taxon>Prevotellaceae</taxon>
        <taxon>Prevotella</taxon>
    </lineage>
</organism>
<dbReference type="EMBL" id="FOIQ01000001">
    <property type="protein sequence ID" value="SEV81257.1"/>
    <property type="molecule type" value="Genomic_DNA"/>
</dbReference>
<reference evidence="2 3" key="1">
    <citation type="submission" date="2016-10" db="EMBL/GenBank/DDBJ databases">
        <authorList>
            <person name="de Groot N.N."/>
        </authorList>
    </citation>
    <scope>NUCLEOTIDE SEQUENCE [LARGE SCALE GENOMIC DNA]</scope>
    <source>
        <strain evidence="2 3">TC2-24</strain>
    </source>
</reference>
<dbReference type="RefSeq" id="WP_091914061.1">
    <property type="nucleotide sequence ID" value="NZ_FOIQ01000001.1"/>
</dbReference>
<keyword evidence="2" id="KW-0808">Transferase</keyword>
<proteinExistence type="predicted"/>
<gene>
    <name evidence="2" type="ORF">SAMN04487850_0131</name>
</gene>
<evidence type="ECO:0000259" key="1">
    <source>
        <dbReference type="PROSITE" id="PS51664"/>
    </source>
</evidence>
<feature type="domain" description="YcaO" evidence="1">
    <location>
        <begin position="66"/>
        <end position="443"/>
    </location>
</feature>
<evidence type="ECO:0000313" key="3">
    <source>
        <dbReference type="Proteomes" id="UP000199373"/>
    </source>
</evidence>
<keyword evidence="2" id="KW-0689">Ribosomal protein</keyword>
<dbReference type="PANTHER" id="PTHR37809">
    <property type="entry name" value="RIBOSOMAL PROTEIN S12 METHYLTHIOTRANSFERASE ACCESSORY FACTOR YCAO"/>
    <property type="match status" value="1"/>
</dbReference>
<sequence length="607" mass="69897">MKTLKRIKKYKAELPEKTVTNIRTILCEKLGIILEEADFKSEGGFYSTRIKIGNYNLSDLDYGTNGKGMTFSYALASAHGEFMERMQNLAIIRSNSLAYKDSKFIRDNSEYISFLKKNNMLLNYQYAPDEEYVIVTTNNYEDILKNIGFPDRKLLFDNYQGRKLSMLPFYNVTKKAIELLPYEIVFNNCTSNGMCAGNTPKEAIIQGLSEIIERYVVREIYMKGLSLPTIPDCYFSGTEILDKINLLKEKYGENWKFQIKDCSLCKGYPAIGILMLNHVERKYLFHLGVDPSPITALERSLTEIFQGREIAAILDMDYSVQNGMLYDPNIMDAEFYKTCTTGSGHYPITILDEPEDSNFFGFDDSWGISDDKDLKKLIRLIEGEGHEIFIRDVSFLGFPSYCIYVPGITEFRNIIKDNQRKAHADLKPLAVSAALNLYLASKEEMEALATYIENEKKFIEQVMEYDSDSFLIRYDKDLIKGVLYIASENYSKAYIHIKKYSDNFSGTPKEKLFFSALSDMLLCKKEGYSAESMNLLYDRLTIETVGNFIQGKEVLKYVPYASFSNNDWDRFGEKHPSFMGMLQVMKKLEDAYIENIPNQIELRRIIA</sequence>
<keyword evidence="3" id="KW-1185">Reference proteome</keyword>
<dbReference type="Gene3D" id="3.30.1330.230">
    <property type="match status" value="1"/>
</dbReference>
<dbReference type="GO" id="GO:0016740">
    <property type="term" value="F:transferase activity"/>
    <property type="evidence" value="ECO:0007669"/>
    <property type="project" value="UniProtKB-KW"/>
</dbReference>
<evidence type="ECO:0000313" key="2">
    <source>
        <dbReference type="EMBL" id="SEV81257.1"/>
    </source>
</evidence>
<dbReference type="Proteomes" id="UP000199373">
    <property type="component" value="Unassembled WGS sequence"/>
</dbReference>
<accession>A0A1I0M0X5</accession>
<protein>
    <submittedName>
        <fullName evidence="2">Ribosomal protein S12 methylthiotransferase accessory factor</fullName>
    </submittedName>
</protein>
<name>A0A1I0M0X5_9BACT</name>
<dbReference type="NCBIfam" id="TIGR00702">
    <property type="entry name" value="YcaO-type kinase domain"/>
    <property type="match status" value="1"/>
</dbReference>
<dbReference type="AlphaFoldDB" id="A0A1I0M0X5"/>
<keyword evidence="2" id="KW-0687">Ribonucleoprotein</keyword>
<dbReference type="Pfam" id="PF02624">
    <property type="entry name" value="YcaO"/>
    <property type="match status" value="1"/>
</dbReference>
<dbReference type="GO" id="GO:0005840">
    <property type="term" value="C:ribosome"/>
    <property type="evidence" value="ECO:0007669"/>
    <property type="project" value="UniProtKB-KW"/>
</dbReference>
<dbReference type="PROSITE" id="PS51664">
    <property type="entry name" value="YCAO"/>
    <property type="match status" value="1"/>
</dbReference>
<dbReference type="InterPro" id="IPR003776">
    <property type="entry name" value="YcaO-like_dom"/>
</dbReference>
<dbReference type="PANTHER" id="PTHR37809:SF1">
    <property type="entry name" value="RIBOSOMAL PROTEIN S12 METHYLTHIOTRANSFERASE ACCESSORY FACTOR YCAO"/>
    <property type="match status" value="1"/>
</dbReference>